<evidence type="ECO:0000256" key="3">
    <source>
        <dbReference type="ARBA" id="ARBA00022448"/>
    </source>
</evidence>
<comment type="caution">
    <text evidence="14">The sequence shown here is derived from an EMBL/GenBank/DDBJ whole genome shotgun (WGS) entry which is preliminary data.</text>
</comment>
<keyword evidence="10" id="KW-0408">Iron</keyword>
<evidence type="ECO:0000313" key="15">
    <source>
        <dbReference type="Proteomes" id="UP000095601"/>
    </source>
</evidence>
<keyword evidence="3" id="KW-0813">Transport</keyword>
<keyword evidence="5" id="KW-0349">Heme</keyword>
<evidence type="ECO:0000256" key="2">
    <source>
        <dbReference type="ARBA" id="ARBA00008622"/>
    </source>
</evidence>
<protein>
    <submittedName>
        <fullName evidence="14">Prokaryotic cytochrome b561 family protein</fullName>
    </submittedName>
</protein>
<keyword evidence="4" id="KW-1003">Cell membrane</keyword>
<feature type="transmembrane region" description="Helical" evidence="12">
    <location>
        <begin position="76"/>
        <end position="93"/>
    </location>
</feature>
<dbReference type="GO" id="GO:0022904">
    <property type="term" value="P:respiratory electron transport chain"/>
    <property type="evidence" value="ECO:0007669"/>
    <property type="project" value="InterPro"/>
</dbReference>
<dbReference type="PANTHER" id="PTHR30485">
    <property type="entry name" value="NI/FE-HYDROGENASE 1 B-TYPE CYTOCHROME SUBUNIT"/>
    <property type="match status" value="1"/>
</dbReference>
<evidence type="ECO:0000256" key="1">
    <source>
        <dbReference type="ARBA" id="ARBA00004651"/>
    </source>
</evidence>
<dbReference type="STRING" id="237258.SAMN04489756_10613"/>
<organism evidence="14 15">
    <name type="scientific">Cloacibacterium normanense</name>
    <dbReference type="NCBI Taxonomy" id="237258"/>
    <lineage>
        <taxon>Bacteria</taxon>
        <taxon>Pseudomonadati</taxon>
        <taxon>Bacteroidota</taxon>
        <taxon>Flavobacteriia</taxon>
        <taxon>Flavobacteriales</taxon>
        <taxon>Weeksellaceae</taxon>
    </lineage>
</organism>
<evidence type="ECO:0000256" key="12">
    <source>
        <dbReference type="SAM" id="Phobius"/>
    </source>
</evidence>
<dbReference type="PANTHER" id="PTHR30485:SF0">
    <property type="entry name" value="NI_FE-HYDROGENASE 1 B-TYPE CYTOCHROME SUBUNIT-RELATED"/>
    <property type="match status" value="1"/>
</dbReference>
<evidence type="ECO:0000256" key="11">
    <source>
        <dbReference type="ARBA" id="ARBA00023136"/>
    </source>
</evidence>
<dbReference type="GO" id="GO:0005886">
    <property type="term" value="C:plasma membrane"/>
    <property type="evidence" value="ECO:0007669"/>
    <property type="project" value="UniProtKB-SubCell"/>
</dbReference>
<name>A0A1E5UGI7_9FLAO</name>
<dbReference type="GO" id="GO:0009055">
    <property type="term" value="F:electron transfer activity"/>
    <property type="evidence" value="ECO:0007669"/>
    <property type="project" value="InterPro"/>
</dbReference>
<gene>
    <name evidence="14" type="ORF">BHF72_1423</name>
</gene>
<keyword evidence="9 12" id="KW-1133">Transmembrane helix</keyword>
<dbReference type="OrthoDB" id="5615941at2"/>
<dbReference type="Pfam" id="PF01292">
    <property type="entry name" value="Ni_hydr_CYTB"/>
    <property type="match status" value="1"/>
</dbReference>
<feature type="domain" description="Cytochrome b561 bacterial/Ni-hydrogenase" evidence="13">
    <location>
        <begin position="4"/>
        <end position="187"/>
    </location>
</feature>
<dbReference type="InterPro" id="IPR051542">
    <property type="entry name" value="Hydrogenase_cytochrome"/>
</dbReference>
<dbReference type="AlphaFoldDB" id="A0A1E5UGI7"/>
<evidence type="ECO:0000256" key="4">
    <source>
        <dbReference type="ARBA" id="ARBA00022475"/>
    </source>
</evidence>
<accession>A0A1E5UGI7</accession>
<keyword evidence="15" id="KW-1185">Reference proteome</keyword>
<keyword evidence="8" id="KW-0249">Electron transport</keyword>
<evidence type="ECO:0000256" key="5">
    <source>
        <dbReference type="ARBA" id="ARBA00022617"/>
    </source>
</evidence>
<dbReference type="GO" id="GO:0005506">
    <property type="term" value="F:iron ion binding"/>
    <property type="evidence" value="ECO:0007669"/>
    <property type="project" value="InterPro"/>
</dbReference>
<dbReference type="InterPro" id="IPR016174">
    <property type="entry name" value="Di-haem_cyt_TM"/>
</dbReference>
<dbReference type="InterPro" id="IPR011577">
    <property type="entry name" value="Cyt_b561_bac/Ni-Hgenase"/>
</dbReference>
<comment type="subcellular location">
    <subcellularLocation>
        <location evidence="1">Cell membrane</location>
        <topology evidence="1">Multi-pass membrane protein</topology>
    </subcellularLocation>
</comment>
<evidence type="ECO:0000256" key="9">
    <source>
        <dbReference type="ARBA" id="ARBA00022989"/>
    </source>
</evidence>
<keyword evidence="7" id="KW-0479">Metal-binding</keyword>
<dbReference type="Proteomes" id="UP000095601">
    <property type="component" value="Unassembled WGS sequence"/>
</dbReference>
<feature type="transmembrane region" description="Helical" evidence="12">
    <location>
        <begin position="12"/>
        <end position="32"/>
    </location>
</feature>
<evidence type="ECO:0000256" key="6">
    <source>
        <dbReference type="ARBA" id="ARBA00022692"/>
    </source>
</evidence>
<feature type="transmembrane region" description="Helical" evidence="12">
    <location>
        <begin position="114"/>
        <end position="134"/>
    </location>
</feature>
<dbReference type="PRINTS" id="PR00161">
    <property type="entry name" value="NIHGNASECYTB"/>
</dbReference>
<comment type="similarity">
    <text evidence="2">Belongs to the HupC/HyaC/HydC family.</text>
</comment>
<dbReference type="SUPFAM" id="SSF81342">
    <property type="entry name" value="Transmembrane di-heme cytochromes"/>
    <property type="match status" value="1"/>
</dbReference>
<keyword evidence="6 12" id="KW-0812">Transmembrane</keyword>
<sequence>MKKFTATHRIIHWVIAISMLVLLATGFLRMYWMGRKTISAAINNELTAKGLELPEESVRAIAKSIINPMFEWHVNFAYVLVFAFVLRIIYMLVKGIKFPNPFSKTASGKEKFQGTIYFIFYILVAVEAATGMMLKFELAGEDILEKAEEIHKLAIYWMPGFIVLHFVGITIAEFTNKKGIVSKMIGGE</sequence>
<evidence type="ECO:0000313" key="14">
    <source>
        <dbReference type="EMBL" id="OEL11967.1"/>
    </source>
</evidence>
<dbReference type="PATRIC" id="fig|237258.4.peg.1377"/>
<dbReference type="EMBL" id="MKGI01000012">
    <property type="protein sequence ID" value="OEL11967.1"/>
    <property type="molecule type" value="Genomic_DNA"/>
</dbReference>
<evidence type="ECO:0000256" key="7">
    <source>
        <dbReference type="ARBA" id="ARBA00022723"/>
    </source>
</evidence>
<dbReference type="Gene3D" id="1.20.950.20">
    <property type="entry name" value="Transmembrane di-heme cytochromes, Chain C"/>
    <property type="match status" value="1"/>
</dbReference>
<dbReference type="KEGG" id="cnr:EB819_02040"/>
<dbReference type="RefSeq" id="WP_069797091.1">
    <property type="nucleotide sequence ID" value="NZ_CP034157.1"/>
</dbReference>
<reference evidence="14 15" key="1">
    <citation type="submission" date="2016-09" db="EMBL/GenBank/DDBJ databases">
        <authorList>
            <person name="Capua I."/>
            <person name="De Benedictis P."/>
            <person name="Joannis T."/>
            <person name="Lombin L.H."/>
            <person name="Cattoli G."/>
        </authorList>
    </citation>
    <scope>NUCLEOTIDE SEQUENCE [LARGE SCALE GENOMIC DNA]</scope>
    <source>
        <strain evidence="14 15">NRS-1</strain>
    </source>
</reference>
<dbReference type="GO" id="GO:0020037">
    <property type="term" value="F:heme binding"/>
    <property type="evidence" value="ECO:0007669"/>
    <property type="project" value="TreeGrafter"/>
</dbReference>
<dbReference type="InterPro" id="IPR000516">
    <property type="entry name" value="Ni-dep_Hydgase_cyt-B"/>
</dbReference>
<evidence type="ECO:0000256" key="10">
    <source>
        <dbReference type="ARBA" id="ARBA00023004"/>
    </source>
</evidence>
<keyword evidence="11 12" id="KW-0472">Membrane</keyword>
<evidence type="ECO:0000256" key="8">
    <source>
        <dbReference type="ARBA" id="ARBA00022982"/>
    </source>
</evidence>
<evidence type="ECO:0000259" key="13">
    <source>
        <dbReference type="Pfam" id="PF01292"/>
    </source>
</evidence>
<proteinExistence type="inferred from homology"/>
<feature type="transmembrane region" description="Helical" evidence="12">
    <location>
        <begin position="154"/>
        <end position="174"/>
    </location>
</feature>